<feature type="transmembrane region" description="Helical" evidence="2">
    <location>
        <begin position="199"/>
        <end position="220"/>
    </location>
</feature>
<keyword evidence="5" id="KW-1185">Reference proteome</keyword>
<accession>J3P8S5</accession>
<gene>
    <name evidence="4" type="primary">20350368</name>
    <name evidence="3" type="ORF">GGTG_09910</name>
</gene>
<keyword evidence="2" id="KW-0472">Membrane</keyword>
<dbReference type="Proteomes" id="UP000006039">
    <property type="component" value="Unassembled WGS sequence"/>
</dbReference>
<dbReference type="EMBL" id="GL385399">
    <property type="protein sequence ID" value="EJT73059.1"/>
    <property type="molecule type" value="Genomic_DNA"/>
</dbReference>
<feature type="transmembrane region" description="Helical" evidence="2">
    <location>
        <begin position="529"/>
        <end position="551"/>
    </location>
</feature>
<dbReference type="eggNOG" id="ENOG502S1M0">
    <property type="taxonomic scope" value="Eukaryota"/>
</dbReference>
<dbReference type="EnsemblFungi" id="EJT73059">
    <property type="protein sequence ID" value="EJT73059"/>
    <property type="gene ID" value="GGTG_09910"/>
</dbReference>
<dbReference type="OrthoDB" id="3596604at2759"/>
<reference evidence="4" key="4">
    <citation type="journal article" date="2015" name="G3 (Bethesda)">
        <title>Genome sequences of three phytopathogenic species of the Magnaporthaceae family of fungi.</title>
        <authorList>
            <person name="Okagaki L.H."/>
            <person name="Nunes C.C."/>
            <person name="Sailsbery J."/>
            <person name="Clay B."/>
            <person name="Brown D."/>
            <person name="John T."/>
            <person name="Oh Y."/>
            <person name="Young N."/>
            <person name="Fitzgerald M."/>
            <person name="Haas B.J."/>
            <person name="Zeng Q."/>
            <person name="Young S."/>
            <person name="Adiconis X."/>
            <person name="Fan L."/>
            <person name="Levin J.Z."/>
            <person name="Mitchell T.K."/>
            <person name="Okubara P.A."/>
            <person name="Farman M.L."/>
            <person name="Kohn L.M."/>
            <person name="Birren B."/>
            <person name="Ma L.-J."/>
            <person name="Dean R.A."/>
        </authorList>
    </citation>
    <scope>NUCLEOTIDE SEQUENCE</scope>
    <source>
        <strain evidence="4">R3-111a-1</strain>
    </source>
</reference>
<reference evidence="4" key="5">
    <citation type="submission" date="2018-04" db="UniProtKB">
        <authorList>
            <consortium name="EnsemblFungi"/>
        </authorList>
    </citation>
    <scope>IDENTIFICATION</scope>
    <source>
        <strain evidence="4">R3-111a-1</strain>
    </source>
</reference>
<feature type="transmembrane region" description="Helical" evidence="2">
    <location>
        <begin position="133"/>
        <end position="157"/>
    </location>
</feature>
<keyword evidence="2" id="KW-1133">Transmembrane helix</keyword>
<feature type="compositionally biased region" description="Polar residues" evidence="1">
    <location>
        <begin position="64"/>
        <end position="81"/>
    </location>
</feature>
<dbReference type="RefSeq" id="XP_009226033.1">
    <property type="nucleotide sequence ID" value="XM_009227769.1"/>
</dbReference>
<proteinExistence type="predicted"/>
<dbReference type="VEuPathDB" id="FungiDB:GGTG_09910"/>
<dbReference type="GeneID" id="20350368"/>
<dbReference type="HOGENOM" id="CLU_030818_1_0_1"/>
<evidence type="ECO:0000313" key="3">
    <source>
        <dbReference type="EMBL" id="EJT73059.1"/>
    </source>
</evidence>
<feature type="region of interest" description="Disordered" evidence="1">
    <location>
        <begin position="1"/>
        <end position="87"/>
    </location>
</feature>
<sequence>MGPYSPLDGGEGRSGIPLSPRTPAAMNSTSMPMPPPEPQGYEGSRQPQPQPQPQKYQDEQQRQNESAFTHISRQSSPSTRQFKGFPAKRSSRKKAVMGLLSRWFVIVVLIASIYTVLITFSSLDVLTKTKKRMFNALITGLSIGLALMTVSIMNGVVSDLRWWILSRRHRSAQKVKNILHAHSLSRVTMLILSSKRPSLLAVAVSWLLVALAAQVGLASVNLCFSIDNNEEKALLRDGEVFIPRLDTLDTAAPAGTVLAARQYAAYNLGVVSQSYKTSVNNNSFPEPASMWGSDNPMFFCSIDPPLCNYIFHEINPRSVNNTDRIPITVTTERRLQVNTVCDSFKVVAGGDGTQSIITVQVSATRNLTVALPVRGGLEQSTFITDTRTNCGPRCSYVTVFEASEQESWWYNCTTAVGEVEKATRPEEEVGSEMARLAAAAIALQGFASVTGDTATNQPRSAQLPVQAQVYPAGSFFGEARAGNSQALALIMSRFAIGVIGAAAESNTGILVPGKQPEIGVRLKIEHWNYIHLIFGAVSLGLLVLGITCVFLSHKVVIPKGGPIVEAQVLKSMVKVAIETMANELQGSGMKTEIKGKGKTLWIYRDTYVGNGVYDLYMEETTVLQA</sequence>
<dbReference type="AlphaFoldDB" id="J3P8S5"/>
<evidence type="ECO:0000256" key="1">
    <source>
        <dbReference type="SAM" id="MobiDB-lite"/>
    </source>
</evidence>
<evidence type="ECO:0000256" key="2">
    <source>
        <dbReference type="SAM" id="Phobius"/>
    </source>
</evidence>
<feature type="transmembrane region" description="Helical" evidence="2">
    <location>
        <begin position="99"/>
        <end position="121"/>
    </location>
</feature>
<reference evidence="3" key="3">
    <citation type="submission" date="2010-09" db="EMBL/GenBank/DDBJ databases">
        <title>Annotation of Gaeumannomyces graminis var. tritici R3-111a-1.</title>
        <authorList>
            <consortium name="The Broad Institute Genome Sequencing Platform"/>
            <person name="Ma L.-J."/>
            <person name="Dead R."/>
            <person name="Young S.K."/>
            <person name="Zeng Q."/>
            <person name="Gargeya S."/>
            <person name="Fitzgerald M."/>
            <person name="Haas B."/>
            <person name="Abouelleil A."/>
            <person name="Alvarado L."/>
            <person name="Arachchi H.M."/>
            <person name="Berlin A."/>
            <person name="Brown A."/>
            <person name="Chapman S.B."/>
            <person name="Chen Z."/>
            <person name="Dunbar C."/>
            <person name="Freedman E."/>
            <person name="Gearin G."/>
            <person name="Gellesch M."/>
            <person name="Goldberg J."/>
            <person name="Griggs A."/>
            <person name="Gujja S."/>
            <person name="Heiman D."/>
            <person name="Howarth C."/>
            <person name="Larson L."/>
            <person name="Lui A."/>
            <person name="MacDonald P.J.P."/>
            <person name="Mehta T."/>
            <person name="Montmayeur A."/>
            <person name="Murphy C."/>
            <person name="Neiman D."/>
            <person name="Pearson M."/>
            <person name="Priest M."/>
            <person name="Roberts A."/>
            <person name="Saif S."/>
            <person name="Shea T."/>
            <person name="Shenoy N."/>
            <person name="Sisk P."/>
            <person name="Stolte C."/>
            <person name="Sykes S."/>
            <person name="Yandava C."/>
            <person name="Wortman J."/>
            <person name="Nusbaum C."/>
            <person name="Birren B."/>
        </authorList>
    </citation>
    <scope>NUCLEOTIDE SEQUENCE</scope>
    <source>
        <strain evidence="3">R3-111a-1</strain>
    </source>
</reference>
<protein>
    <submittedName>
        <fullName evidence="3 4">Uncharacterized protein</fullName>
    </submittedName>
</protein>
<evidence type="ECO:0000313" key="4">
    <source>
        <dbReference type="EnsemblFungi" id="EJT73059"/>
    </source>
</evidence>
<reference evidence="5" key="1">
    <citation type="submission" date="2010-07" db="EMBL/GenBank/DDBJ databases">
        <title>The genome sequence of Gaeumannomyces graminis var. tritici strain R3-111a-1.</title>
        <authorList>
            <consortium name="The Broad Institute Genome Sequencing Platform"/>
            <person name="Ma L.-J."/>
            <person name="Dead R."/>
            <person name="Young S."/>
            <person name="Zeng Q."/>
            <person name="Koehrsen M."/>
            <person name="Alvarado L."/>
            <person name="Berlin A."/>
            <person name="Chapman S.B."/>
            <person name="Chen Z."/>
            <person name="Freedman E."/>
            <person name="Gellesch M."/>
            <person name="Goldberg J."/>
            <person name="Griggs A."/>
            <person name="Gujja S."/>
            <person name="Heilman E.R."/>
            <person name="Heiman D."/>
            <person name="Hepburn T."/>
            <person name="Howarth C."/>
            <person name="Jen D."/>
            <person name="Larson L."/>
            <person name="Mehta T."/>
            <person name="Neiman D."/>
            <person name="Pearson M."/>
            <person name="Roberts A."/>
            <person name="Saif S."/>
            <person name="Shea T."/>
            <person name="Shenoy N."/>
            <person name="Sisk P."/>
            <person name="Stolte C."/>
            <person name="Sykes S."/>
            <person name="Walk T."/>
            <person name="White J."/>
            <person name="Yandava C."/>
            <person name="Haas B."/>
            <person name="Nusbaum C."/>
            <person name="Birren B."/>
        </authorList>
    </citation>
    <scope>NUCLEOTIDE SEQUENCE [LARGE SCALE GENOMIC DNA]</scope>
    <source>
        <strain evidence="5">R3-111a-1</strain>
    </source>
</reference>
<organism evidence="3">
    <name type="scientific">Gaeumannomyces tritici (strain R3-111a-1)</name>
    <name type="common">Wheat and barley take-all root rot fungus</name>
    <name type="synonym">Gaeumannomyces graminis var. tritici</name>
    <dbReference type="NCBI Taxonomy" id="644352"/>
    <lineage>
        <taxon>Eukaryota</taxon>
        <taxon>Fungi</taxon>
        <taxon>Dikarya</taxon>
        <taxon>Ascomycota</taxon>
        <taxon>Pezizomycotina</taxon>
        <taxon>Sordariomycetes</taxon>
        <taxon>Sordariomycetidae</taxon>
        <taxon>Magnaporthales</taxon>
        <taxon>Magnaporthaceae</taxon>
        <taxon>Gaeumannomyces</taxon>
    </lineage>
</organism>
<reference evidence="3" key="2">
    <citation type="submission" date="2010-07" db="EMBL/GenBank/DDBJ databases">
        <authorList>
            <consortium name="The Broad Institute Genome Sequencing Platform"/>
            <consortium name="Broad Institute Genome Sequencing Center for Infectious Disease"/>
            <person name="Ma L.-J."/>
            <person name="Dead R."/>
            <person name="Young S."/>
            <person name="Zeng Q."/>
            <person name="Koehrsen M."/>
            <person name="Alvarado L."/>
            <person name="Berlin A."/>
            <person name="Chapman S.B."/>
            <person name="Chen Z."/>
            <person name="Freedman E."/>
            <person name="Gellesch M."/>
            <person name="Goldberg J."/>
            <person name="Griggs A."/>
            <person name="Gujja S."/>
            <person name="Heilman E.R."/>
            <person name="Heiman D."/>
            <person name="Hepburn T."/>
            <person name="Howarth C."/>
            <person name="Jen D."/>
            <person name="Larson L."/>
            <person name="Mehta T."/>
            <person name="Neiman D."/>
            <person name="Pearson M."/>
            <person name="Roberts A."/>
            <person name="Saif S."/>
            <person name="Shea T."/>
            <person name="Shenoy N."/>
            <person name="Sisk P."/>
            <person name="Stolte C."/>
            <person name="Sykes S."/>
            <person name="Walk T."/>
            <person name="White J."/>
            <person name="Yandava C."/>
            <person name="Haas B."/>
            <person name="Nusbaum C."/>
            <person name="Birren B."/>
        </authorList>
    </citation>
    <scope>NUCLEOTIDE SEQUENCE</scope>
    <source>
        <strain evidence="3">R3-111a-1</strain>
    </source>
</reference>
<name>J3P8S5_GAET3</name>
<keyword evidence="2" id="KW-0812">Transmembrane</keyword>
<evidence type="ECO:0000313" key="5">
    <source>
        <dbReference type="Proteomes" id="UP000006039"/>
    </source>
</evidence>